<dbReference type="CDD" id="cd03214">
    <property type="entry name" value="ABC_Iron-Siderophores_B12_Hemin"/>
    <property type="match status" value="1"/>
</dbReference>
<keyword evidence="9" id="KW-0472">Membrane</keyword>
<dbReference type="Gene3D" id="3.40.50.300">
    <property type="entry name" value="P-loop containing nucleotide triphosphate hydrolases"/>
    <property type="match status" value="1"/>
</dbReference>
<dbReference type="SMART" id="SM00382">
    <property type="entry name" value="AAA"/>
    <property type="match status" value="1"/>
</dbReference>
<dbReference type="RefSeq" id="WP_125553276.1">
    <property type="nucleotide sequence ID" value="NZ_JBHSSL010000106.1"/>
</dbReference>
<dbReference type="GO" id="GO:0005524">
    <property type="term" value="F:ATP binding"/>
    <property type="evidence" value="ECO:0007669"/>
    <property type="project" value="UniProtKB-KW"/>
</dbReference>
<protein>
    <submittedName>
        <fullName evidence="11">ABC transporter ATP-binding protein</fullName>
    </submittedName>
</protein>
<evidence type="ECO:0000256" key="8">
    <source>
        <dbReference type="ARBA" id="ARBA00023065"/>
    </source>
</evidence>
<dbReference type="InterPro" id="IPR003439">
    <property type="entry name" value="ABC_transporter-like_ATP-bd"/>
</dbReference>
<dbReference type="InterPro" id="IPR003593">
    <property type="entry name" value="AAA+_ATPase"/>
</dbReference>
<dbReference type="InterPro" id="IPR051535">
    <property type="entry name" value="Siderophore_ABC-ATPase"/>
</dbReference>
<evidence type="ECO:0000313" key="12">
    <source>
        <dbReference type="Proteomes" id="UP001596289"/>
    </source>
</evidence>
<dbReference type="Pfam" id="PF00005">
    <property type="entry name" value="ABC_tran"/>
    <property type="match status" value="1"/>
</dbReference>
<evidence type="ECO:0000256" key="3">
    <source>
        <dbReference type="ARBA" id="ARBA00022475"/>
    </source>
</evidence>
<proteinExistence type="predicted"/>
<gene>
    <name evidence="11" type="ORF">ACFQGP_12335</name>
</gene>
<evidence type="ECO:0000256" key="9">
    <source>
        <dbReference type="ARBA" id="ARBA00023136"/>
    </source>
</evidence>
<feature type="domain" description="ABC transporter" evidence="10">
    <location>
        <begin position="1"/>
        <end position="235"/>
    </location>
</feature>
<dbReference type="InterPro" id="IPR017871">
    <property type="entry name" value="ABC_transporter-like_CS"/>
</dbReference>
<evidence type="ECO:0000256" key="2">
    <source>
        <dbReference type="ARBA" id="ARBA00022448"/>
    </source>
</evidence>
<reference evidence="12" key="1">
    <citation type="journal article" date="2019" name="Int. J. Syst. Evol. Microbiol.">
        <title>The Global Catalogue of Microorganisms (GCM) 10K type strain sequencing project: providing services to taxonomists for standard genome sequencing and annotation.</title>
        <authorList>
            <consortium name="The Broad Institute Genomics Platform"/>
            <consortium name="The Broad Institute Genome Sequencing Center for Infectious Disease"/>
            <person name="Wu L."/>
            <person name="Ma J."/>
        </authorList>
    </citation>
    <scope>NUCLEOTIDE SEQUENCE [LARGE SCALE GENOMIC DNA]</scope>
    <source>
        <strain evidence="12">CCM 8904</strain>
    </source>
</reference>
<dbReference type="InterPro" id="IPR027417">
    <property type="entry name" value="P-loop_NTPase"/>
</dbReference>
<evidence type="ECO:0000313" key="11">
    <source>
        <dbReference type="EMBL" id="MFC6171338.1"/>
    </source>
</evidence>
<dbReference type="PROSITE" id="PS50893">
    <property type="entry name" value="ABC_TRANSPORTER_2"/>
    <property type="match status" value="1"/>
</dbReference>
<evidence type="ECO:0000256" key="1">
    <source>
        <dbReference type="ARBA" id="ARBA00004202"/>
    </source>
</evidence>
<dbReference type="PANTHER" id="PTHR42771">
    <property type="entry name" value="IRON(3+)-HYDROXAMATE IMPORT ATP-BINDING PROTEIN FHUC"/>
    <property type="match status" value="1"/>
</dbReference>
<keyword evidence="4" id="KW-0410">Iron transport</keyword>
<name>A0ABW1RET8_9LACO</name>
<keyword evidence="6 11" id="KW-0067">ATP-binding</keyword>
<keyword evidence="7" id="KW-0408">Iron</keyword>
<keyword evidence="5" id="KW-0547">Nucleotide-binding</keyword>
<accession>A0ABW1RET8</accession>
<keyword evidence="3" id="KW-1003">Cell membrane</keyword>
<dbReference type="SUPFAM" id="SSF52540">
    <property type="entry name" value="P-loop containing nucleoside triphosphate hydrolases"/>
    <property type="match status" value="1"/>
</dbReference>
<dbReference type="EMBL" id="JBHSSL010000106">
    <property type="protein sequence ID" value="MFC6171338.1"/>
    <property type="molecule type" value="Genomic_DNA"/>
</dbReference>
<organism evidence="11 12">
    <name type="scientific">Loigolactobacillus jiayinensis</name>
    <dbReference type="NCBI Taxonomy" id="2486016"/>
    <lineage>
        <taxon>Bacteria</taxon>
        <taxon>Bacillati</taxon>
        <taxon>Bacillota</taxon>
        <taxon>Bacilli</taxon>
        <taxon>Lactobacillales</taxon>
        <taxon>Lactobacillaceae</taxon>
        <taxon>Loigolactobacillus</taxon>
    </lineage>
</organism>
<keyword evidence="8" id="KW-0406">Ion transport</keyword>
<dbReference type="Proteomes" id="UP001596289">
    <property type="component" value="Unassembled WGS sequence"/>
</dbReference>
<evidence type="ECO:0000256" key="6">
    <source>
        <dbReference type="ARBA" id="ARBA00022840"/>
    </source>
</evidence>
<keyword evidence="2" id="KW-0813">Transport</keyword>
<sequence length="257" mass="28868">MQVKQLTYAYPNQNRGVTQLTFAINPGTMTAIIGPNGSGKSTLFKLLARELQPDSGTIELEQQPITHFSAKEYARKVAVVHQHNQLYDDISVLDLVRFGQLPYHSLLAEPDDAQIKPILDYLELTALQQQSMNQLSGGQQQRVWLAMALAQQPEYLLLDEPTTYLDLHFQASFMELLAKLNRELHLTIVMILHDLNQALHFSQRVIMLADGRIVAGGTPETVLTPPHLQDVFRINTELVTTKQGQFIVQLPTTTTAD</sequence>
<comment type="subcellular location">
    <subcellularLocation>
        <location evidence="1">Cell membrane</location>
        <topology evidence="1">Peripheral membrane protein</topology>
    </subcellularLocation>
</comment>
<evidence type="ECO:0000256" key="5">
    <source>
        <dbReference type="ARBA" id="ARBA00022741"/>
    </source>
</evidence>
<dbReference type="PANTHER" id="PTHR42771:SF10">
    <property type="entry name" value="FERRICHROME TRANSPORT ATP-BINDING PROTEIN FHUC"/>
    <property type="match status" value="1"/>
</dbReference>
<evidence type="ECO:0000256" key="4">
    <source>
        <dbReference type="ARBA" id="ARBA00022496"/>
    </source>
</evidence>
<dbReference type="PROSITE" id="PS00211">
    <property type="entry name" value="ABC_TRANSPORTER_1"/>
    <property type="match status" value="1"/>
</dbReference>
<evidence type="ECO:0000259" key="10">
    <source>
        <dbReference type="PROSITE" id="PS50893"/>
    </source>
</evidence>
<keyword evidence="12" id="KW-1185">Reference proteome</keyword>
<evidence type="ECO:0000256" key="7">
    <source>
        <dbReference type="ARBA" id="ARBA00023004"/>
    </source>
</evidence>
<comment type="caution">
    <text evidence="11">The sequence shown here is derived from an EMBL/GenBank/DDBJ whole genome shotgun (WGS) entry which is preliminary data.</text>
</comment>